<dbReference type="AlphaFoldDB" id="A0A7X8TSS1"/>
<protein>
    <submittedName>
        <fullName evidence="7">DUF423 domain-containing protein</fullName>
    </submittedName>
</protein>
<organism evidence="7 8">
    <name type="scientific">Vibrio agarilyticus</name>
    <dbReference type="NCBI Taxonomy" id="2726741"/>
    <lineage>
        <taxon>Bacteria</taxon>
        <taxon>Pseudomonadati</taxon>
        <taxon>Pseudomonadota</taxon>
        <taxon>Gammaproteobacteria</taxon>
        <taxon>Vibrionales</taxon>
        <taxon>Vibrionaceae</taxon>
        <taxon>Vibrio</taxon>
    </lineage>
</organism>
<evidence type="ECO:0000256" key="3">
    <source>
        <dbReference type="ARBA" id="ARBA00022692"/>
    </source>
</evidence>
<dbReference type="Pfam" id="PF04241">
    <property type="entry name" value="DUF423"/>
    <property type="match status" value="1"/>
</dbReference>
<sequence length="131" mass="14364">MRSQFLLMIAAMIGAKSVAIGAFAAHGLKSILGAYQLAIIDTGVQYQFWHTFAIIACAILMLQARAQGQKYFFIAAICFIIGIFCFSGSLYTLALTDIRWIAFITPVGGTLFVVGWIVFAVAAWKMREVSK</sequence>
<keyword evidence="5 6" id="KW-0472">Membrane</keyword>
<name>A0A7X8TSS1_9VIBR</name>
<feature type="transmembrane region" description="Helical" evidence="6">
    <location>
        <begin position="48"/>
        <end position="64"/>
    </location>
</feature>
<reference evidence="7 8" key="1">
    <citation type="submission" date="2020-04" db="EMBL/GenBank/DDBJ databases">
        <title>Vibrio sp. SM6, a novel species isolated from seawater.</title>
        <authorList>
            <person name="Wang X."/>
        </authorList>
    </citation>
    <scope>NUCLEOTIDE SEQUENCE [LARGE SCALE GENOMIC DNA]</scope>
    <source>
        <strain evidence="7 8">SM6</strain>
    </source>
</reference>
<evidence type="ECO:0000256" key="5">
    <source>
        <dbReference type="ARBA" id="ARBA00023136"/>
    </source>
</evidence>
<evidence type="ECO:0000256" key="4">
    <source>
        <dbReference type="ARBA" id="ARBA00022989"/>
    </source>
</evidence>
<evidence type="ECO:0000256" key="6">
    <source>
        <dbReference type="SAM" id="Phobius"/>
    </source>
</evidence>
<dbReference type="RefSeq" id="WP_168837239.1">
    <property type="nucleotide sequence ID" value="NZ_JABAIK010000016.1"/>
</dbReference>
<dbReference type="GO" id="GO:0005886">
    <property type="term" value="C:plasma membrane"/>
    <property type="evidence" value="ECO:0007669"/>
    <property type="project" value="TreeGrafter"/>
</dbReference>
<dbReference type="PANTHER" id="PTHR43461">
    <property type="entry name" value="TRANSMEMBRANE PROTEIN 256"/>
    <property type="match status" value="1"/>
</dbReference>
<evidence type="ECO:0000313" key="7">
    <source>
        <dbReference type="EMBL" id="NLS14144.1"/>
    </source>
</evidence>
<comment type="similarity">
    <text evidence="2">Belongs to the UPF0382 family.</text>
</comment>
<accession>A0A7X8TSS1</accession>
<dbReference type="InterPro" id="IPR006696">
    <property type="entry name" value="DUF423"/>
</dbReference>
<dbReference type="EMBL" id="JABAIK010000016">
    <property type="protein sequence ID" value="NLS14144.1"/>
    <property type="molecule type" value="Genomic_DNA"/>
</dbReference>
<keyword evidence="3 6" id="KW-0812">Transmembrane</keyword>
<keyword evidence="4 6" id="KW-1133">Transmembrane helix</keyword>
<gene>
    <name evidence="7" type="ORF">HGP28_14730</name>
</gene>
<evidence type="ECO:0000256" key="2">
    <source>
        <dbReference type="ARBA" id="ARBA00009694"/>
    </source>
</evidence>
<evidence type="ECO:0000256" key="1">
    <source>
        <dbReference type="ARBA" id="ARBA00004141"/>
    </source>
</evidence>
<dbReference type="Proteomes" id="UP000535589">
    <property type="component" value="Unassembled WGS sequence"/>
</dbReference>
<comment type="subcellular location">
    <subcellularLocation>
        <location evidence="1">Membrane</location>
        <topology evidence="1">Multi-pass membrane protein</topology>
    </subcellularLocation>
</comment>
<feature type="transmembrane region" description="Helical" evidence="6">
    <location>
        <begin position="100"/>
        <end position="124"/>
    </location>
</feature>
<evidence type="ECO:0000313" key="8">
    <source>
        <dbReference type="Proteomes" id="UP000535589"/>
    </source>
</evidence>
<keyword evidence="8" id="KW-1185">Reference proteome</keyword>
<feature type="transmembrane region" description="Helical" evidence="6">
    <location>
        <begin position="71"/>
        <end position="94"/>
    </location>
</feature>
<comment type="caution">
    <text evidence="7">The sequence shown here is derived from an EMBL/GenBank/DDBJ whole genome shotgun (WGS) entry which is preliminary data.</text>
</comment>
<proteinExistence type="inferred from homology"/>
<dbReference type="PANTHER" id="PTHR43461:SF1">
    <property type="entry name" value="TRANSMEMBRANE PROTEIN 256"/>
    <property type="match status" value="1"/>
</dbReference>